<dbReference type="PANTHER" id="PTHR24173">
    <property type="entry name" value="ANKYRIN REPEAT CONTAINING"/>
    <property type="match status" value="1"/>
</dbReference>
<dbReference type="Proteomes" id="UP001372834">
    <property type="component" value="Unassembled WGS sequence"/>
</dbReference>
<dbReference type="Gene3D" id="1.25.40.20">
    <property type="entry name" value="Ankyrin repeat-containing domain"/>
    <property type="match status" value="1"/>
</dbReference>
<proteinExistence type="predicted"/>
<keyword evidence="2 3" id="KW-0040">ANK repeat</keyword>
<name>A0AAN8PGD4_POLSC</name>
<protein>
    <recommendedName>
        <fullName evidence="7">Ankyrin repeat domain-containing protein 33B</fullName>
    </recommendedName>
</protein>
<comment type="caution">
    <text evidence="5">The sequence shown here is derived from an EMBL/GenBank/DDBJ whole genome shotgun (WGS) entry which is preliminary data.</text>
</comment>
<dbReference type="PROSITE" id="PS50088">
    <property type="entry name" value="ANK_REPEAT"/>
    <property type="match status" value="2"/>
</dbReference>
<sequence length="588" mass="64618">MKETSTKKIINQQVQEDESDDIKKIKNSISFSGSIEAWETLKYLSITQPDFKQSSRLTLKNCVASAKKTQNRENCKRRAVDAFTELPSLQCGSPIQNVLYRREPGPLRLNLRSGNSYWKTKNLCSENKNLGRLSILTDRKESRTGVLASLNRSPSDRRVHFAELPKKNNCFLFDGNDLDEKNIDHREEKRESESFPTNRIRISGTERNAMSNSSNGRDELSTSVSLPSSVKINGLQLCNERVPSIGASQISHQLKTTLKDITSSHETVKYRHGSLSHKPSGSLPVILRAAKDGDDEEVAEVLKKATLFGISPEDLNAVDASGRTALSYIASNGNQKNLKAILKLSKLDVNKGDNEGNTPLHFASQAGQVELINYMLSICPHLEIDARNAVGLTPLMKAALQGRTKCAKLLLFAGASPSLKDWGRGLRAEEWAKYCGRHSCAEAIEKFSKQKHSTFGKWGSEPEFSRMHNPKIKSQIIPSSSGSNIKLKLQKAFGTSPHPGSNSNGMYSVVTQLSTVALCASSPVLQSSTSPSIKSLLRPLSVPKVEVTLASNPNTSCAESSLQHSSSAGCIREKPISRTFNAPLKKKK</sequence>
<feature type="repeat" description="ANK" evidence="3">
    <location>
        <begin position="355"/>
        <end position="377"/>
    </location>
</feature>
<evidence type="ECO:0008006" key="7">
    <source>
        <dbReference type="Google" id="ProtNLM"/>
    </source>
</evidence>
<dbReference type="InterPro" id="IPR036770">
    <property type="entry name" value="Ankyrin_rpt-contain_sf"/>
</dbReference>
<dbReference type="Pfam" id="PF00023">
    <property type="entry name" value="Ank"/>
    <property type="match status" value="1"/>
</dbReference>
<feature type="repeat" description="ANK" evidence="3">
    <location>
        <begin position="390"/>
        <end position="422"/>
    </location>
</feature>
<feature type="compositionally biased region" description="Polar residues" evidence="4">
    <location>
        <begin position="205"/>
        <end position="223"/>
    </location>
</feature>
<accession>A0AAN8PGD4</accession>
<dbReference type="PANTHER" id="PTHR24173:SF40">
    <property type="entry name" value="AGAP006757-PA"/>
    <property type="match status" value="1"/>
</dbReference>
<evidence type="ECO:0000256" key="4">
    <source>
        <dbReference type="SAM" id="MobiDB-lite"/>
    </source>
</evidence>
<evidence type="ECO:0000313" key="5">
    <source>
        <dbReference type="EMBL" id="KAK6628871.1"/>
    </source>
</evidence>
<evidence type="ECO:0000256" key="2">
    <source>
        <dbReference type="ARBA" id="ARBA00023043"/>
    </source>
</evidence>
<dbReference type="AlphaFoldDB" id="A0AAN8PGD4"/>
<dbReference type="InterPro" id="IPR002110">
    <property type="entry name" value="Ankyrin_rpt"/>
</dbReference>
<dbReference type="PROSITE" id="PS50297">
    <property type="entry name" value="ANK_REP_REGION"/>
    <property type="match status" value="2"/>
</dbReference>
<dbReference type="SMART" id="SM00248">
    <property type="entry name" value="ANK"/>
    <property type="match status" value="3"/>
</dbReference>
<evidence type="ECO:0000256" key="1">
    <source>
        <dbReference type="ARBA" id="ARBA00022737"/>
    </source>
</evidence>
<gene>
    <name evidence="5" type="ORF">RUM43_002688</name>
</gene>
<feature type="region of interest" description="Disordered" evidence="4">
    <location>
        <begin position="202"/>
        <end position="223"/>
    </location>
</feature>
<organism evidence="5 6">
    <name type="scientific">Polyplax serrata</name>
    <name type="common">Common mouse louse</name>
    <dbReference type="NCBI Taxonomy" id="468196"/>
    <lineage>
        <taxon>Eukaryota</taxon>
        <taxon>Metazoa</taxon>
        <taxon>Ecdysozoa</taxon>
        <taxon>Arthropoda</taxon>
        <taxon>Hexapoda</taxon>
        <taxon>Insecta</taxon>
        <taxon>Pterygota</taxon>
        <taxon>Neoptera</taxon>
        <taxon>Paraneoptera</taxon>
        <taxon>Psocodea</taxon>
        <taxon>Troctomorpha</taxon>
        <taxon>Phthiraptera</taxon>
        <taxon>Anoplura</taxon>
        <taxon>Polyplacidae</taxon>
        <taxon>Polyplax</taxon>
    </lineage>
</organism>
<evidence type="ECO:0000313" key="6">
    <source>
        <dbReference type="Proteomes" id="UP001372834"/>
    </source>
</evidence>
<dbReference type="SUPFAM" id="SSF48403">
    <property type="entry name" value="Ankyrin repeat"/>
    <property type="match status" value="1"/>
</dbReference>
<keyword evidence="1" id="KW-0677">Repeat</keyword>
<reference evidence="5 6" key="1">
    <citation type="submission" date="2023-10" db="EMBL/GenBank/DDBJ databases">
        <title>Genomes of two closely related lineages of the louse Polyplax serrata with different host specificities.</title>
        <authorList>
            <person name="Martinu J."/>
            <person name="Tarabai H."/>
            <person name="Stefka J."/>
            <person name="Hypsa V."/>
        </authorList>
    </citation>
    <scope>NUCLEOTIDE SEQUENCE [LARGE SCALE GENOMIC DNA]</scope>
    <source>
        <strain evidence="5">HR10_N</strain>
    </source>
</reference>
<dbReference type="EMBL" id="JAWJWE010000036">
    <property type="protein sequence ID" value="KAK6628871.1"/>
    <property type="molecule type" value="Genomic_DNA"/>
</dbReference>
<evidence type="ECO:0000256" key="3">
    <source>
        <dbReference type="PROSITE-ProRule" id="PRU00023"/>
    </source>
</evidence>
<dbReference type="PRINTS" id="PR01415">
    <property type="entry name" value="ANKYRIN"/>
</dbReference>
<dbReference type="Pfam" id="PF12796">
    <property type="entry name" value="Ank_2"/>
    <property type="match status" value="1"/>
</dbReference>